<dbReference type="EMBL" id="CM047590">
    <property type="protein sequence ID" value="KAI9919585.1"/>
    <property type="molecule type" value="Genomic_DNA"/>
</dbReference>
<proteinExistence type="predicted"/>
<accession>A0ACC0WL31</accession>
<evidence type="ECO:0000313" key="2">
    <source>
        <dbReference type="Proteomes" id="UP001163321"/>
    </source>
</evidence>
<name>A0ACC0WL31_9STRA</name>
<comment type="caution">
    <text evidence="1">The sequence shown here is derived from an EMBL/GenBank/DDBJ whole genome shotgun (WGS) entry which is preliminary data.</text>
</comment>
<reference evidence="1 2" key="1">
    <citation type="journal article" date="2022" name="bioRxiv">
        <title>The genome of the oomycete Peronosclerospora sorghi, a cosmopolitan pathogen of maize and sorghum, is inflated with dispersed pseudogenes.</title>
        <authorList>
            <person name="Fletcher K."/>
            <person name="Martin F."/>
            <person name="Isakeit T."/>
            <person name="Cavanaugh K."/>
            <person name="Magill C."/>
            <person name="Michelmore R."/>
        </authorList>
    </citation>
    <scope>NUCLEOTIDE SEQUENCE [LARGE SCALE GENOMIC DNA]</scope>
    <source>
        <strain evidence="1">P6</strain>
    </source>
</reference>
<evidence type="ECO:0000313" key="1">
    <source>
        <dbReference type="EMBL" id="KAI9919585.1"/>
    </source>
</evidence>
<protein>
    <submittedName>
        <fullName evidence="1">Uncharacterized protein</fullName>
    </submittedName>
</protein>
<gene>
    <name evidence="1" type="ORF">PsorP6_017596</name>
</gene>
<sequence>MTAPLPSRIFLAFDDFSRAGKHVLRCANFDGAQSLAMSRNRVETFLPPDLCPFVEMLEYPCNRAACILVKTEALTHAQRWDLADAVVAALSRANVETLTIVAALHLPYAMASDRAVFYRGFNTHVAEDTHVDVPALAPADPTWNVKDAWLAALLHLIQVEQWPRTHVVVAKGYKPGRDRVGTYDAVDALSRALQRVTTAVTIDTQHLQRELAHVVTKEKIATTQNEHVALLYH</sequence>
<dbReference type="Proteomes" id="UP001163321">
    <property type="component" value="Chromosome 11"/>
</dbReference>
<keyword evidence="2" id="KW-1185">Reference proteome</keyword>
<organism evidence="1 2">
    <name type="scientific">Peronosclerospora sorghi</name>
    <dbReference type="NCBI Taxonomy" id="230839"/>
    <lineage>
        <taxon>Eukaryota</taxon>
        <taxon>Sar</taxon>
        <taxon>Stramenopiles</taxon>
        <taxon>Oomycota</taxon>
        <taxon>Peronosporomycetes</taxon>
        <taxon>Peronosporales</taxon>
        <taxon>Peronosporaceae</taxon>
        <taxon>Peronosclerospora</taxon>
    </lineage>
</organism>